<protein>
    <submittedName>
        <fullName evidence="4">FkbM family methyltransferase</fullName>
    </submittedName>
</protein>
<dbReference type="AlphaFoldDB" id="A0A562PW76"/>
<dbReference type="InterPro" id="IPR029063">
    <property type="entry name" value="SAM-dependent_MTases_sf"/>
</dbReference>
<reference evidence="4" key="2">
    <citation type="submission" date="2019-07" db="EMBL/GenBank/DDBJ databases">
        <authorList>
            <person name="Whitman W."/>
            <person name="Huntemann M."/>
            <person name="Clum A."/>
            <person name="Pillay M."/>
            <person name="Palaniappan K."/>
            <person name="Varghese N."/>
            <person name="Mikhailova N."/>
            <person name="Stamatis D."/>
            <person name="Reddy T."/>
            <person name="Daum C."/>
            <person name="Shapiro N."/>
            <person name="Ivanova N."/>
            <person name="Kyrpides N."/>
            <person name="Woyke T."/>
        </authorList>
    </citation>
    <scope>NUCLEOTIDE SEQUENCE</scope>
    <source>
        <strain evidence="4">CGMCC 1.10685</strain>
    </source>
</reference>
<evidence type="ECO:0000259" key="2">
    <source>
        <dbReference type="Pfam" id="PF05050"/>
    </source>
</evidence>
<dbReference type="RefSeq" id="WP_145874219.1">
    <property type="nucleotide sequence ID" value="NZ_CP046904.1"/>
</dbReference>
<keyword evidence="4" id="KW-0489">Methyltransferase</keyword>
<dbReference type="Proteomes" id="UP000315112">
    <property type="component" value="Unassembled WGS sequence"/>
</dbReference>
<dbReference type="Pfam" id="PF05050">
    <property type="entry name" value="Methyltransf_21"/>
    <property type="match status" value="1"/>
</dbReference>
<dbReference type="EMBL" id="CP046904">
    <property type="protein sequence ID" value="QGZ39527.1"/>
    <property type="molecule type" value="Genomic_DNA"/>
</dbReference>
<dbReference type="OrthoDB" id="9810122at2"/>
<dbReference type="Proteomes" id="UP000437862">
    <property type="component" value="Chromosome"/>
</dbReference>
<dbReference type="GO" id="GO:0032259">
    <property type="term" value="P:methylation"/>
    <property type="evidence" value="ECO:0007669"/>
    <property type="project" value="UniProtKB-KW"/>
</dbReference>
<dbReference type="SUPFAM" id="SSF53335">
    <property type="entry name" value="S-adenosyl-L-methionine-dependent methyltransferases"/>
    <property type="match status" value="1"/>
</dbReference>
<keyword evidence="4" id="KW-0808">Transferase</keyword>
<name>A0A562PW76_9BURK</name>
<keyword evidence="6" id="KW-1185">Reference proteome</keyword>
<feature type="coiled-coil region" evidence="1">
    <location>
        <begin position="260"/>
        <end position="301"/>
    </location>
</feature>
<evidence type="ECO:0000256" key="1">
    <source>
        <dbReference type="SAM" id="Coils"/>
    </source>
</evidence>
<dbReference type="Gene3D" id="3.40.50.150">
    <property type="entry name" value="Vaccinia Virus protein VP39"/>
    <property type="match status" value="1"/>
</dbReference>
<dbReference type="EMBL" id="VLKW01000003">
    <property type="protein sequence ID" value="TWI48420.1"/>
    <property type="molecule type" value="Genomic_DNA"/>
</dbReference>
<dbReference type="GO" id="GO:0008168">
    <property type="term" value="F:methyltransferase activity"/>
    <property type="evidence" value="ECO:0007669"/>
    <property type="project" value="UniProtKB-KW"/>
</dbReference>
<dbReference type="InterPro" id="IPR006342">
    <property type="entry name" value="FkbM_mtfrase"/>
</dbReference>
<evidence type="ECO:0000313" key="5">
    <source>
        <dbReference type="Proteomes" id="UP000315112"/>
    </source>
</evidence>
<sequence>MTFTSYARNFEDLLLWRALRDVPHGFYIDVGAGEPRRDSATHAFYERGWRGINIEPAPGMQRRLAIERPADVNLPCGAGAAPATLPFFEEADGLGSTFDPDQAQRLSVAGHVVLQREAPVRTLAAICAEQAVGAIHFLRIATGGAEAQVLAGFDLARWRPWIVVVEGDAGREDLLAAGYRFAYTDARNCYYVAPEQAHLAATLAVPPHPADDFVLCEGHPYSQPLDEWRRRTAAAEAAADEARNWAMAHVKEWKDKHYLSNENAQKARRAEAELAALTARLAEANARLTDLTNRARQADEMDATLAAVYASLSWKVTRPLRGARNVARAAVRIGRRTAQAARTGAIRVAKGLLGRAIRFVVSRPALAFFLRRQIARFPGLVPRARAILMRSRHTTAAPGGGATATDLTHVPDAARRVFADLSRPRRQPPHS</sequence>
<reference evidence="3 6" key="3">
    <citation type="submission" date="2019-12" db="EMBL/GenBank/DDBJ databases">
        <title>Draft Genome Sequences of Six Type Strains of the Genus Massilia.</title>
        <authorList>
            <person name="Miess H."/>
            <person name="Frediansyah A."/>
            <person name="Goeker M."/>
            <person name="Gross H."/>
        </authorList>
    </citation>
    <scope>NUCLEOTIDE SEQUENCE [LARGE SCALE GENOMIC DNA]</scope>
    <source>
        <strain evidence="3 6">DSM 26639</strain>
    </source>
</reference>
<evidence type="ECO:0000313" key="6">
    <source>
        <dbReference type="Proteomes" id="UP000437862"/>
    </source>
</evidence>
<evidence type="ECO:0000313" key="4">
    <source>
        <dbReference type="EMBL" id="TWI48420.1"/>
    </source>
</evidence>
<evidence type="ECO:0000313" key="3">
    <source>
        <dbReference type="EMBL" id="QGZ39527.1"/>
    </source>
</evidence>
<accession>A0A562PW76</accession>
<proteinExistence type="predicted"/>
<keyword evidence="1" id="KW-0175">Coiled coil</keyword>
<reference evidence="4 5" key="1">
    <citation type="journal article" date="2015" name="Stand. Genomic Sci.">
        <title>Genomic Encyclopedia of Bacterial and Archaeal Type Strains, Phase III: the genomes of soil and plant-associated and newly described type strains.</title>
        <authorList>
            <person name="Whitman W.B."/>
            <person name="Woyke T."/>
            <person name="Klenk H.P."/>
            <person name="Zhou Y."/>
            <person name="Lilburn T.G."/>
            <person name="Beck B.J."/>
            <person name="De Vos P."/>
            <person name="Vandamme P."/>
            <person name="Eisen J.A."/>
            <person name="Garrity G."/>
            <person name="Hugenholtz P."/>
            <person name="Kyrpides N.C."/>
        </authorList>
    </citation>
    <scope>NUCLEOTIDE SEQUENCE [LARGE SCALE GENOMIC DNA]</scope>
    <source>
        <strain evidence="4 5">CGMCC 1.10685</strain>
    </source>
</reference>
<gene>
    <name evidence="3" type="ORF">GO485_11035</name>
    <name evidence="4" type="ORF">IP92_01809</name>
</gene>
<organism evidence="4 5">
    <name type="scientific">Pseudoduganella flava</name>
    <dbReference type="NCBI Taxonomy" id="871742"/>
    <lineage>
        <taxon>Bacteria</taxon>
        <taxon>Pseudomonadati</taxon>
        <taxon>Pseudomonadota</taxon>
        <taxon>Betaproteobacteria</taxon>
        <taxon>Burkholderiales</taxon>
        <taxon>Oxalobacteraceae</taxon>
        <taxon>Telluria group</taxon>
        <taxon>Pseudoduganella</taxon>
    </lineage>
</organism>
<feature type="domain" description="Methyltransferase FkbM" evidence="2">
    <location>
        <begin position="29"/>
        <end position="166"/>
    </location>
</feature>